<dbReference type="EMBL" id="BMNY01000001">
    <property type="protein sequence ID" value="GGM72658.1"/>
    <property type="molecule type" value="Genomic_DNA"/>
</dbReference>
<dbReference type="GO" id="GO:0005886">
    <property type="term" value="C:plasma membrane"/>
    <property type="evidence" value="ECO:0007669"/>
    <property type="project" value="UniProtKB-SubCell"/>
</dbReference>
<evidence type="ECO:0000256" key="2">
    <source>
        <dbReference type="ARBA" id="ARBA00022475"/>
    </source>
</evidence>
<organism evidence="7 8">
    <name type="scientific">Thermogymnomonas acidicola</name>
    <dbReference type="NCBI Taxonomy" id="399579"/>
    <lineage>
        <taxon>Archaea</taxon>
        <taxon>Methanobacteriati</taxon>
        <taxon>Thermoplasmatota</taxon>
        <taxon>Thermoplasmata</taxon>
        <taxon>Thermoplasmatales</taxon>
        <taxon>Thermogymnomonas</taxon>
    </lineage>
</organism>
<keyword evidence="8" id="KW-1185">Reference proteome</keyword>
<feature type="transmembrane region" description="Helical" evidence="6">
    <location>
        <begin position="98"/>
        <end position="116"/>
    </location>
</feature>
<dbReference type="PIRSF" id="PIRSF006060">
    <property type="entry name" value="AA_transporter"/>
    <property type="match status" value="1"/>
</dbReference>
<dbReference type="Pfam" id="PF13520">
    <property type="entry name" value="AA_permease_2"/>
    <property type="match status" value="1"/>
</dbReference>
<evidence type="ECO:0000256" key="5">
    <source>
        <dbReference type="ARBA" id="ARBA00023136"/>
    </source>
</evidence>
<feature type="transmembrane region" description="Helical" evidence="6">
    <location>
        <begin position="157"/>
        <end position="178"/>
    </location>
</feature>
<feature type="transmembrane region" description="Helical" evidence="6">
    <location>
        <begin position="198"/>
        <end position="216"/>
    </location>
</feature>
<evidence type="ECO:0000256" key="4">
    <source>
        <dbReference type="ARBA" id="ARBA00022989"/>
    </source>
</evidence>
<feature type="transmembrane region" description="Helical" evidence="6">
    <location>
        <begin position="44"/>
        <end position="66"/>
    </location>
</feature>
<evidence type="ECO:0008006" key="9">
    <source>
        <dbReference type="Google" id="ProtNLM"/>
    </source>
</evidence>
<comment type="caution">
    <text evidence="7">The sequence shown here is derived from an EMBL/GenBank/DDBJ whole genome shotgun (WGS) entry which is preliminary data.</text>
</comment>
<dbReference type="AlphaFoldDB" id="A0AA37BRW7"/>
<evidence type="ECO:0000256" key="3">
    <source>
        <dbReference type="ARBA" id="ARBA00022692"/>
    </source>
</evidence>
<evidence type="ECO:0000313" key="7">
    <source>
        <dbReference type="EMBL" id="GGM72658.1"/>
    </source>
</evidence>
<feature type="transmembrane region" description="Helical" evidence="6">
    <location>
        <begin position="368"/>
        <end position="389"/>
    </location>
</feature>
<feature type="transmembrane region" description="Helical" evidence="6">
    <location>
        <begin position="237"/>
        <end position="259"/>
    </location>
</feature>
<keyword evidence="4 6" id="KW-1133">Transmembrane helix</keyword>
<evidence type="ECO:0000256" key="1">
    <source>
        <dbReference type="ARBA" id="ARBA00004651"/>
    </source>
</evidence>
<dbReference type="PANTHER" id="PTHR42770:SF11">
    <property type="entry name" value="INNER MEMBRANE TRANSPORT PROTEIN YBAT"/>
    <property type="match status" value="1"/>
</dbReference>
<feature type="transmembrane region" description="Helical" evidence="6">
    <location>
        <begin position="341"/>
        <end position="362"/>
    </location>
</feature>
<feature type="transmembrane region" description="Helical" evidence="6">
    <location>
        <begin position="410"/>
        <end position="429"/>
    </location>
</feature>
<evidence type="ECO:0000313" key="8">
    <source>
        <dbReference type="Proteomes" id="UP000632195"/>
    </source>
</evidence>
<dbReference type="RefSeq" id="WP_188680587.1">
    <property type="nucleotide sequence ID" value="NZ_BMNY01000001.1"/>
</dbReference>
<feature type="transmembrane region" description="Helical" evidence="6">
    <location>
        <begin position="271"/>
        <end position="296"/>
    </location>
</feature>
<dbReference type="InterPro" id="IPR002293">
    <property type="entry name" value="AA/rel_permease1"/>
</dbReference>
<dbReference type="PANTHER" id="PTHR42770">
    <property type="entry name" value="AMINO ACID TRANSPORTER-RELATED"/>
    <property type="match status" value="1"/>
</dbReference>
<reference evidence="7" key="1">
    <citation type="journal article" date="2014" name="Int. J. Syst. Evol. Microbiol.">
        <title>Complete genome sequence of Corynebacterium casei LMG S-19264T (=DSM 44701T), isolated from a smear-ripened cheese.</title>
        <authorList>
            <consortium name="US DOE Joint Genome Institute (JGI-PGF)"/>
            <person name="Walter F."/>
            <person name="Albersmeier A."/>
            <person name="Kalinowski J."/>
            <person name="Ruckert C."/>
        </authorList>
    </citation>
    <scope>NUCLEOTIDE SEQUENCE</scope>
    <source>
        <strain evidence="7">JCM 13583</strain>
    </source>
</reference>
<dbReference type="GO" id="GO:0022857">
    <property type="term" value="F:transmembrane transporter activity"/>
    <property type="evidence" value="ECO:0007669"/>
    <property type="project" value="InterPro"/>
</dbReference>
<reference evidence="7" key="2">
    <citation type="submission" date="2022-09" db="EMBL/GenBank/DDBJ databases">
        <authorList>
            <person name="Sun Q."/>
            <person name="Ohkuma M."/>
        </authorList>
    </citation>
    <scope>NUCLEOTIDE SEQUENCE</scope>
    <source>
        <strain evidence="7">JCM 13583</strain>
    </source>
</reference>
<name>A0AA37BRW7_9ARCH</name>
<feature type="transmembrane region" description="Helical" evidence="6">
    <location>
        <begin position="128"/>
        <end position="150"/>
    </location>
</feature>
<sequence length="474" mass="50811">MATESLPRGVLGFWSIVFLSVVAIFPGSIYIISSTTALTFAGEAAPLTFVLGTALMFFNVIAVYIFSTKVVNAGGFYKFVQKGTGSAVASRAVAWDQFIAQMCPVIISSTVFGWLIPVTASTLFNVTLPAFLPFLASIAVIVYVFLLSYFGIRLSALIAMAVGAAQFIFITAAGIIIVAHTHYNTLGAFNISNSSGGLSGFFIGMVTGPLTAYIGYSAVVHFSEEAKFSKGTMKKAIVTSILIAGVFETFMMYAITVGVPRSDLSSLAGTYAPALIVTDRFAGLVFALVVLVIALLGQITSPLTFGNAAERILYSLSRDGILPEFLSEIHPRYRSPHKASIVVLAFALAAILLTQVPLVLHYGVLTGFFYAVVIWATVLTVTNLIYHVAVNQSLAFLTRRLRELSVVKHIVGPTIGSAFIVIILYYTFLGIAYPFVLAAPIVAVWDAIGIYFAYRKRKVPLGESDVETAAEQAA</sequence>
<keyword evidence="5 6" id="KW-0472">Membrane</keyword>
<feature type="transmembrane region" description="Helical" evidence="6">
    <location>
        <begin position="435"/>
        <end position="454"/>
    </location>
</feature>
<comment type="subcellular location">
    <subcellularLocation>
        <location evidence="1">Cell membrane</location>
        <topology evidence="1">Multi-pass membrane protein</topology>
    </subcellularLocation>
</comment>
<feature type="transmembrane region" description="Helical" evidence="6">
    <location>
        <begin position="12"/>
        <end position="32"/>
    </location>
</feature>
<proteinExistence type="predicted"/>
<dbReference type="InterPro" id="IPR050367">
    <property type="entry name" value="APC_superfamily"/>
</dbReference>
<dbReference type="Proteomes" id="UP000632195">
    <property type="component" value="Unassembled WGS sequence"/>
</dbReference>
<evidence type="ECO:0000256" key="6">
    <source>
        <dbReference type="SAM" id="Phobius"/>
    </source>
</evidence>
<protein>
    <recommendedName>
        <fullName evidence="9">APC family permease</fullName>
    </recommendedName>
</protein>
<keyword evidence="2" id="KW-1003">Cell membrane</keyword>
<gene>
    <name evidence="7" type="ORF">GCM10007108_08480</name>
</gene>
<accession>A0AA37BRW7</accession>
<dbReference type="Gene3D" id="1.20.1740.10">
    <property type="entry name" value="Amino acid/polyamine transporter I"/>
    <property type="match status" value="1"/>
</dbReference>
<keyword evidence="3 6" id="KW-0812">Transmembrane</keyword>